<feature type="coiled-coil region" evidence="5">
    <location>
        <begin position="258"/>
        <end position="345"/>
    </location>
</feature>
<dbReference type="VEuPathDB" id="VectorBase:AGAP010985"/>
<dbReference type="AlphaFoldDB" id="A0A1S4H6F2"/>
<reference evidence="7" key="3">
    <citation type="submission" date="2020-05" db="UniProtKB">
        <authorList>
            <consortium name="EnsemblMetazoa"/>
        </authorList>
    </citation>
    <scope>IDENTIFICATION</scope>
    <source>
        <strain evidence="7">PEST</strain>
    </source>
</reference>
<evidence type="ECO:0000256" key="3">
    <source>
        <dbReference type="ARBA" id="ARBA00023212"/>
    </source>
</evidence>
<name>A0A1S4H6F2_ANOGA</name>
<reference evidence="7 8" key="1">
    <citation type="journal article" date="2002" name="Science">
        <title>The genome sequence of the malaria mosquito Anopheles gambiae.</title>
        <authorList>
            <person name="Holt R.A."/>
            <person name="Subramanian G.M."/>
            <person name="Halpern A."/>
            <person name="Sutton G.G."/>
            <person name="Charlab R."/>
            <person name="Nusskern D.R."/>
            <person name="Wincker P."/>
            <person name="Clark A.G."/>
            <person name="Ribeiro J.M."/>
            <person name="Wides R."/>
            <person name="Salzberg S.L."/>
            <person name="Loftus B."/>
            <person name="Yandell M."/>
            <person name="Majoros W.H."/>
            <person name="Rusch D.B."/>
            <person name="Lai Z."/>
            <person name="Kraft C.L."/>
            <person name="Abril J.F."/>
            <person name="Anthouard V."/>
            <person name="Arensburger P."/>
            <person name="Atkinson P.W."/>
            <person name="Baden H."/>
            <person name="de Berardinis V."/>
            <person name="Baldwin D."/>
            <person name="Benes V."/>
            <person name="Biedler J."/>
            <person name="Blass C."/>
            <person name="Bolanos R."/>
            <person name="Boscus D."/>
            <person name="Barnstead M."/>
            <person name="Cai S."/>
            <person name="Center A."/>
            <person name="Chaturverdi K."/>
            <person name="Christophides G.K."/>
            <person name="Chrystal M.A."/>
            <person name="Clamp M."/>
            <person name="Cravchik A."/>
            <person name="Curwen V."/>
            <person name="Dana A."/>
            <person name="Delcher A."/>
            <person name="Dew I."/>
            <person name="Evans C.A."/>
            <person name="Flanigan M."/>
            <person name="Grundschober-Freimoser A."/>
            <person name="Friedli L."/>
            <person name="Gu Z."/>
            <person name="Guan P."/>
            <person name="Guigo R."/>
            <person name="Hillenmeyer M.E."/>
            <person name="Hladun S.L."/>
            <person name="Hogan J.R."/>
            <person name="Hong Y.S."/>
            <person name="Hoover J."/>
            <person name="Jaillon O."/>
            <person name="Ke Z."/>
            <person name="Kodira C."/>
            <person name="Kokoza E."/>
            <person name="Koutsos A."/>
            <person name="Letunic I."/>
            <person name="Levitsky A."/>
            <person name="Liang Y."/>
            <person name="Lin J.J."/>
            <person name="Lobo N.F."/>
            <person name="Lopez J.R."/>
            <person name="Malek J.A."/>
            <person name="McIntosh T.C."/>
            <person name="Meister S."/>
            <person name="Miller J."/>
            <person name="Mobarry C."/>
            <person name="Mongin E."/>
            <person name="Murphy S.D."/>
            <person name="O'Brochta D.A."/>
            <person name="Pfannkoch C."/>
            <person name="Qi R."/>
            <person name="Regier M.A."/>
            <person name="Remington K."/>
            <person name="Shao H."/>
            <person name="Sharakhova M.V."/>
            <person name="Sitter C.D."/>
            <person name="Shetty J."/>
            <person name="Smith T.J."/>
            <person name="Strong R."/>
            <person name="Sun J."/>
            <person name="Thomasova D."/>
            <person name="Ton L.Q."/>
            <person name="Topalis P."/>
            <person name="Tu Z."/>
            <person name="Unger M.F."/>
            <person name="Walenz B."/>
            <person name="Wang A."/>
            <person name="Wang J."/>
            <person name="Wang M."/>
            <person name="Wang X."/>
            <person name="Woodford K.J."/>
            <person name="Wortman J.R."/>
            <person name="Wu M."/>
            <person name="Yao A."/>
            <person name="Zdobnov E.M."/>
            <person name="Zhang H."/>
            <person name="Zhao Q."/>
            <person name="Zhao S."/>
            <person name="Zhu S.C."/>
            <person name="Zhimulev I."/>
            <person name="Coluzzi M."/>
            <person name="della Torre A."/>
            <person name="Roth C.W."/>
            <person name="Louis C."/>
            <person name="Kalush F."/>
            <person name="Mural R.J."/>
            <person name="Myers E.W."/>
            <person name="Adams M.D."/>
            <person name="Smith H.O."/>
            <person name="Broder S."/>
            <person name="Gardner M.J."/>
            <person name="Fraser C.M."/>
            <person name="Birney E."/>
            <person name="Bork P."/>
            <person name="Brey P.T."/>
            <person name="Venter J.C."/>
            <person name="Weissenbach J."/>
            <person name="Kafatos F.C."/>
            <person name="Collins F.H."/>
            <person name="Hoffman S.L."/>
        </authorList>
    </citation>
    <scope>NUCLEOTIDE SEQUENCE [LARGE SCALE GENOMIC DNA]</scope>
    <source>
        <strain evidence="7 8">PEST</strain>
    </source>
</reference>
<feature type="compositionally biased region" description="Polar residues" evidence="6">
    <location>
        <begin position="525"/>
        <end position="534"/>
    </location>
</feature>
<feature type="coiled-coil region" evidence="5">
    <location>
        <begin position="539"/>
        <end position="1050"/>
    </location>
</feature>
<feature type="compositionally biased region" description="Basic and acidic residues" evidence="6">
    <location>
        <begin position="458"/>
        <end position="502"/>
    </location>
</feature>
<dbReference type="InParanoid" id="A0A1S4H6F2"/>
<feature type="compositionally biased region" description="Basic and acidic residues" evidence="6">
    <location>
        <begin position="1074"/>
        <end position="1091"/>
    </location>
</feature>
<organism evidence="7 8">
    <name type="scientific">Anopheles gambiae</name>
    <name type="common">African malaria mosquito</name>
    <dbReference type="NCBI Taxonomy" id="7165"/>
    <lineage>
        <taxon>Eukaryota</taxon>
        <taxon>Metazoa</taxon>
        <taxon>Ecdysozoa</taxon>
        <taxon>Arthropoda</taxon>
        <taxon>Hexapoda</taxon>
        <taxon>Insecta</taxon>
        <taxon>Pterygota</taxon>
        <taxon>Neoptera</taxon>
        <taxon>Endopterygota</taxon>
        <taxon>Diptera</taxon>
        <taxon>Nematocera</taxon>
        <taxon>Culicoidea</taxon>
        <taxon>Culicidae</taxon>
        <taxon>Anophelinae</taxon>
        <taxon>Anopheles</taxon>
    </lineage>
</organism>
<feature type="region of interest" description="Disordered" evidence="6">
    <location>
        <begin position="458"/>
        <end position="534"/>
    </location>
</feature>
<evidence type="ECO:0000313" key="7">
    <source>
        <dbReference type="EnsemblMetazoa" id="AGAP010985-PA"/>
    </source>
</evidence>
<dbReference type="Gene3D" id="1.10.287.1490">
    <property type="match status" value="1"/>
</dbReference>
<comment type="similarity">
    <text evidence="4">Belongs to the CEP135/TSGA10 family.</text>
</comment>
<evidence type="ECO:0000256" key="2">
    <source>
        <dbReference type="ARBA" id="ARBA00022490"/>
    </source>
</evidence>
<keyword evidence="5" id="KW-0175">Coiled coil</keyword>
<dbReference type="PANTHER" id="PTHR20544">
    <property type="entry name" value="CENTROSOMAL PROTEIN CEP135"/>
    <property type="match status" value="1"/>
</dbReference>
<evidence type="ECO:0000256" key="1">
    <source>
        <dbReference type="ARBA" id="ARBA00004114"/>
    </source>
</evidence>
<dbReference type="FunCoup" id="A0A1S4H6F2">
    <property type="interactions" value="67"/>
</dbReference>
<evidence type="ECO:0000256" key="6">
    <source>
        <dbReference type="SAM" id="MobiDB-lite"/>
    </source>
</evidence>
<dbReference type="EMBL" id="AAAB01008823">
    <property type="status" value="NOT_ANNOTATED_CDS"/>
    <property type="molecule type" value="Genomic_DNA"/>
</dbReference>
<dbReference type="GO" id="GO:0005814">
    <property type="term" value="C:centriole"/>
    <property type="evidence" value="ECO:0007669"/>
    <property type="project" value="UniProtKB-SubCell"/>
</dbReference>
<dbReference type="InterPro" id="IPR051877">
    <property type="entry name" value="Centriole_BasalBody_StrucProt"/>
</dbReference>
<dbReference type="SUPFAM" id="SSF57997">
    <property type="entry name" value="Tropomyosin"/>
    <property type="match status" value="2"/>
</dbReference>
<proteinExistence type="inferred from homology"/>
<sequence>MDIEARHSELRTRLDVLGFGHPLPLSAIGIVSAILDDLIQTSEKLKCANQRIEQLHQEKSAWELGVEPYKCDNSRLLAECNALHLELIKQQDKHILANTELRSRVRSLQADKKQLEEKCLAAECKIRELQTGSSESVKSRKDTANKQRKPFISTVRAGTFYQPPKCCEQGGMQQPGGMPPTCRCPCNQMKQVDVLHEVERLRVETQNQQGVIDALKNQVNSRDREIQRLGALFAGGRPAAALAKDCCYRDVNELGHDVATLQQEKLSLQQTLTEAQQTQERTARKLSRLSDKNQQLEKELREFESAAIKLESEANRKMLEHDRKNSDLQVKLQQSQVRVRELESLLELCGPGAGKVRPPSDSSISSSTCPSDAMLQTALQQATDEKRLLYKQLNELKDREQSLLADFEKVKTKYTRLKQKHAALEQTQHHQPVGSVSAESQVELQSLQYRCSELEEKLRHTKQERDRYSSDAERQRTVVSQLKRESVEKDHELAELKNELHAQRKSNRPSTASQGGGGRLRTADSHGSGQSSLSVQAAIHRIERERDAAKSEVRQLEQERDALREKLKLSTRSQQDAVAKHENAIAEYSGRVATLEAEKRDLQGGQAAAQMKVKLLKEESRELQARVKELEESYSKLKLSYSQMKILHEQTERALAQHQQRLLSTETQLGTAESKLQRVDSTVEDAQNEVGRLKGEISLLRASNASLVREKDKLLMDLDKKTENLNAAEAEIAELKAKRKELKSTIDRMQQKLDNVSTDNIHKESTLRSVSTETDTLKQQMATLKRKNDNASTENGRLSNELTDALAELTLTKRQLKDSQQEVERMKTQLREYVQEMQRAEELLLEKERERESMLERFKSLSEGVNVLETSNHTLEAETSEARKLLQEAEERIATLEELTNEREQNIRECEHQINELSASLAAAESELEALREENKALALDLEATKELCGKLDLQKDKLQAELEEHSNIREQLAREKGTLQRELTLTRTGDRAAVDGLQELLTASRADLEQHRLALAQQQQETDKLRTEVDALRSRMADEQDKARRSEALASEYGVQLQELRRQLTDERFALMRSRAGESRTEREDTHHEVEGDDGDDDDCNRYSTM</sequence>
<evidence type="ECO:0000256" key="5">
    <source>
        <dbReference type="SAM" id="Coils"/>
    </source>
</evidence>
<feature type="region of interest" description="Disordered" evidence="6">
    <location>
        <begin position="1074"/>
        <end position="1107"/>
    </location>
</feature>
<dbReference type="EnsemblMetazoa" id="AGAP010985-RA">
    <property type="protein sequence ID" value="AGAP010985-PA"/>
    <property type="gene ID" value="AGAP010985"/>
</dbReference>
<comment type="subcellular location">
    <subcellularLocation>
        <location evidence="1">Cytoplasm</location>
        <location evidence="1">Cytoskeleton</location>
        <location evidence="1">Microtubule organizing center</location>
        <location evidence="1">Centrosome</location>
        <location evidence="1">Centriole</location>
    </subcellularLocation>
</comment>
<keyword evidence="2" id="KW-0963">Cytoplasm</keyword>
<reference evidence="7 8" key="2">
    <citation type="journal article" date="2004" name="Trends Parasitol.">
        <title>The Anopheles gambiae genome: an update.</title>
        <authorList>
            <person name="Mongin E."/>
            <person name="Louis C."/>
            <person name="Holt R.A."/>
            <person name="Birney E."/>
            <person name="Collins F.H."/>
        </authorList>
    </citation>
    <scope>NUCLEOTIDE SEQUENCE [LARGE SCALE GENOMIC DNA]</scope>
    <source>
        <strain evidence="7 8">PEST</strain>
    </source>
</reference>
<evidence type="ECO:0000313" key="8">
    <source>
        <dbReference type="Proteomes" id="UP000007062"/>
    </source>
</evidence>
<dbReference type="PANTHER" id="PTHR20544:SF0">
    <property type="entry name" value="NUCLEOPROTEIN TPR_MLP1 DOMAIN-CONTAINING PROTEIN"/>
    <property type="match status" value="1"/>
</dbReference>
<accession>A0A1S4H6F2</accession>
<protein>
    <submittedName>
        <fullName evidence="7">Centrosomal protein CEP135</fullName>
    </submittedName>
</protein>
<dbReference type="Proteomes" id="UP000007062">
    <property type="component" value="Chromosome 3L"/>
</dbReference>
<dbReference type="VEuPathDB" id="VectorBase:AGAMI1_004773"/>
<keyword evidence="3" id="KW-0206">Cytoskeleton</keyword>
<evidence type="ECO:0000256" key="4">
    <source>
        <dbReference type="ARBA" id="ARBA00038123"/>
    </source>
</evidence>
<feature type="coiled-coil region" evidence="5">
    <location>
        <begin position="98"/>
        <end position="132"/>
    </location>
</feature>
<keyword evidence="8" id="KW-1185">Reference proteome</keyword>